<dbReference type="PANTHER" id="PTHR47282">
    <property type="entry name" value="PGC-1 AND ERR-INDUCED REGULATOR IN MUSCLE PROTEIN 1"/>
    <property type="match status" value="1"/>
</dbReference>
<dbReference type="CTD" id="84808"/>
<evidence type="ECO:0000313" key="3">
    <source>
        <dbReference type="RefSeq" id="XP_020637927.2"/>
    </source>
</evidence>
<gene>
    <name evidence="3" type="primary">PERM1</name>
</gene>
<dbReference type="GO" id="GO:0005634">
    <property type="term" value="C:nucleus"/>
    <property type="evidence" value="ECO:0007669"/>
    <property type="project" value="TreeGrafter"/>
</dbReference>
<dbReference type="GO" id="GO:0005737">
    <property type="term" value="C:cytoplasm"/>
    <property type="evidence" value="ECO:0007669"/>
    <property type="project" value="TreeGrafter"/>
</dbReference>
<feature type="compositionally biased region" description="Polar residues" evidence="1">
    <location>
        <begin position="538"/>
        <end position="548"/>
    </location>
</feature>
<dbReference type="GO" id="GO:0006355">
    <property type="term" value="P:regulation of DNA-templated transcription"/>
    <property type="evidence" value="ECO:0007669"/>
    <property type="project" value="InterPro"/>
</dbReference>
<dbReference type="PANTHER" id="PTHR47282:SF1">
    <property type="entry name" value="PGC-1 AND ERR-INDUCED REGULATOR IN MUSCLE PROTEIN 1"/>
    <property type="match status" value="1"/>
</dbReference>
<sequence>MENFEYSILLNDRDWAEFYLASEECSLIPPALATAEEQVLSDLEEGEAEENRSIRVRVGPVPPVPVHNTASCFSHGVPGAHLFAEDVLSGSEDETDLGSVSRFLCGSNNLPASAGFPQSSCPGEYQLPCAAPKLLQGQCGEERLVAGLEAVFATKEGEPERGQRPINSDCPSTVEAASPLQEENLREQSPGHQGAEIPGCPVGISLEATEGMEHPVGEKENAPLSSELQLPKEESVSVDVPLPTSIENTAVLGNAEPLAYPSSVCFCCPLAPELGGTEDPEKSAKPLQVVLTAEAKPFQEKKPSLFQEHLVLAGKALVSLDPLSESHTETPPERVSQREKSAMDLKEGKDGRKDVSSSILEGRQADQGRLSTCDKVEQPFPGGLEGNMPLNPTQAAASSCEKTLDKHRETAASAGMAEDGRGKKHSLHLGMDASVQEGPYPLIEGGRRSEFGRKPILCGLTVEDSLESHLTDLTLAEMYDCFWGDDGKEEGGKVGDGHPSSYTATELPEMDGPEMYEYFFSEMDVAEEGLRDEASETFLSSDHQSAPPSGSEDLSSEVAAGTMPISIPEVYEHFFASGTRDRRSWRGFLLSVPAAEAKKAARALKSLLRRPASRLRSQPTSPGALLRRSSQGKLVLLSPRLLDESRLRPQDGGMTVMQPERPLSIQPVLTPRDMCLGFVAFAAWAVKTSDLQAPDAWKIVLLANFGSLSAIRYFRRQVITEGWHGT</sequence>
<dbReference type="InParanoid" id="A0A6J0SNK3"/>
<evidence type="ECO:0000256" key="1">
    <source>
        <dbReference type="SAM" id="MobiDB-lite"/>
    </source>
</evidence>
<proteinExistence type="predicted"/>
<dbReference type="Proteomes" id="UP001652642">
    <property type="component" value="Chromosome 7"/>
</dbReference>
<dbReference type="OrthoDB" id="8943218at2759"/>
<dbReference type="RefSeq" id="XP_020637927.2">
    <property type="nucleotide sequence ID" value="XM_020782268.2"/>
</dbReference>
<organism evidence="2 3">
    <name type="scientific">Pogona vitticeps</name>
    <name type="common">central bearded dragon</name>
    <dbReference type="NCBI Taxonomy" id="103695"/>
    <lineage>
        <taxon>Eukaryota</taxon>
        <taxon>Metazoa</taxon>
        <taxon>Chordata</taxon>
        <taxon>Craniata</taxon>
        <taxon>Vertebrata</taxon>
        <taxon>Euteleostomi</taxon>
        <taxon>Lepidosauria</taxon>
        <taxon>Squamata</taxon>
        <taxon>Bifurcata</taxon>
        <taxon>Unidentata</taxon>
        <taxon>Episquamata</taxon>
        <taxon>Toxicofera</taxon>
        <taxon>Iguania</taxon>
        <taxon>Acrodonta</taxon>
        <taxon>Agamidae</taxon>
        <taxon>Amphibolurinae</taxon>
        <taxon>Pogona</taxon>
    </lineage>
</organism>
<dbReference type="AlphaFoldDB" id="A0A6J0SNK3"/>
<dbReference type="KEGG" id="pvt:110073266"/>
<dbReference type="GeneID" id="110073266"/>
<name>A0A6J0SNK3_9SAUR</name>
<feature type="region of interest" description="Disordered" evidence="1">
    <location>
        <begin position="538"/>
        <end position="558"/>
    </location>
</feature>
<accession>A0A6J0SNK3</accession>
<dbReference type="InterPro" id="IPR043442">
    <property type="entry name" value="Perm1"/>
</dbReference>
<protein>
    <submittedName>
        <fullName evidence="3">PGC-1 and ERR-induced regulator in muscle protein 1 isoform X1</fullName>
    </submittedName>
</protein>
<feature type="region of interest" description="Disordered" evidence="1">
    <location>
        <begin position="156"/>
        <end position="176"/>
    </location>
</feature>
<keyword evidence="2" id="KW-1185">Reference proteome</keyword>
<feature type="region of interest" description="Disordered" evidence="1">
    <location>
        <begin position="322"/>
        <end position="389"/>
    </location>
</feature>
<reference evidence="3" key="1">
    <citation type="submission" date="2025-08" db="UniProtKB">
        <authorList>
            <consortium name="RefSeq"/>
        </authorList>
    </citation>
    <scope>IDENTIFICATION</scope>
</reference>
<dbReference type="GO" id="GO:0014850">
    <property type="term" value="P:response to muscle activity"/>
    <property type="evidence" value="ECO:0007669"/>
    <property type="project" value="TreeGrafter"/>
</dbReference>
<evidence type="ECO:0000313" key="2">
    <source>
        <dbReference type="Proteomes" id="UP001652642"/>
    </source>
</evidence>
<feature type="compositionally biased region" description="Basic and acidic residues" evidence="1">
    <location>
        <begin position="324"/>
        <end position="355"/>
    </location>
</feature>